<dbReference type="Gene3D" id="3.40.190.10">
    <property type="entry name" value="Periplasmic binding protein-like II"/>
    <property type="match status" value="2"/>
</dbReference>
<organism evidence="6 7">
    <name type="scientific">Prosthecobacter algae</name>
    <dbReference type="NCBI Taxonomy" id="1144682"/>
    <lineage>
        <taxon>Bacteria</taxon>
        <taxon>Pseudomonadati</taxon>
        <taxon>Verrucomicrobiota</taxon>
        <taxon>Verrucomicrobiia</taxon>
        <taxon>Verrucomicrobiales</taxon>
        <taxon>Verrucomicrobiaceae</taxon>
        <taxon>Prosthecobacter</taxon>
    </lineage>
</organism>
<dbReference type="InterPro" id="IPR000847">
    <property type="entry name" value="LysR_HTH_N"/>
</dbReference>
<dbReference type="Proteomes" id="UP001499852">
    <property type="component" value="Unassembled WGS sequence"/>
</dbReference>
<protein>
    <submittedName>
        <fullName evidence="6">LysR substrate-binding domain-containing protein</fullName>
    </submittedName>
</protein>
<dbReference type="PRINTS" id="PR00039">
    <property type="entry name" value="HTHLYSR"/>
</dbReference>
<dbReference type="PROSITE" id="PS50931">
    <property type="entry name" value="HTH_LYSR"/>
    <property type="match status" value="1"/>
</dbReference>
<dbReference type="CDD" id="cd08414">
    <property type="entry name" value="PBP2_LTTR_aromatics_like"/>
    <property type="match status" value="1"/>
</dbReference>
<dbReference type="EMBL" id="BAABIA010000004">
    <property type="protein sequence ID" value="GAA5140249.1"/>
    <property type="molecule type" value="Genomic_DNA"/>
</dbReference>
<proteinExistence type="inferred from homology"/>
<evidence type="ECO:0000313" key="6">
    <source>
        <dbReference type="EMBL" id="GAA5140249.1"/>
    </source>
</evidence>
<evidence type="ECO:0000259" key="5">
    <source>
        <dbReference type="PROSITE" id="PS50931"/>
    </source>
</evidence>
<evidence type="ECO:0000256" key="1">
    <source>
        <dbReference type="ARBA" id="ARBA00009437"/>
    </source>
</evidence>
<dbReference type="PANTHER" id="PTHR30346">
    <property type="entry name" value="TRANSCRIPTIONAL DUAL REGULATOR HCAR-RELATED"/>
    <property type="match status" value="1"/>
</dbReference>
<feature type="domain" description="HTH lysR-type" evidence="5">
    <location>
        <begin position="5"/>
        <end position="62"/>
    </location>
</feature>
<comment type="caution">
    <text evidence="6">The sequence shown here is derived from an EMBL/GenBank/DDBJ whole genome shotgun (WGS) entry which is preliminary data.</text>
</comment>
<reference evidence="7" key="1">
    <citation type="journal article" date="2019" name="Int. J. Syst. Evol. Microbiol.">
        <title>The Global Catalogue of Microorganisms (GCM) 10K type strain sequencing project: providing services to taxonomists for standard genome sequencing and annotation.</title>
        <authorList>
            <consortium name="The Broad Institute Genomics Platform"/>
            <consortium name="The Broad Institute Genome Sequencing Center for Infectious Disease"/>
            <person name="Wu L."/>
            <person name="Ma J."/>
        </authorList>
    </citation>
    <scope>NUCLEOTIDE SEQUENCE [LARGE SCALE GENOMIC DNA]</scope>
    <source>
        <strain evidence="7">JCM 18053</strain>
    </source>
</reference>
<keyword evidence="2" id="KW-0805">Transcription regulation</keyword>
<keyword evidence="7" id="KW-1185">Reference proteome</keyword>
<dbReference type="InterPro" id="IPR036390">
    <property type="entry name" value="WH_DNA-bd_sf"/>
</dbReference>
<dbReference type="InterPro" id="IPR036388">
    <property type="entry name" value="WH-like_DNA-bd_sf"/>
</dbReference>
<dbReference type="SUPFAM" id="SSF53850">
    <property type="entry name" value="Periplasmic binding protein-like II"/>
    <property type="match status" value="1"/>
</dbReference>
<evidence type="ECO:0000256" key="4">
    <source>
        <dbReference type="ARBA" id="ARBA00023163"/>
    </source>
</evidence>
<evidence type="ECO:0000256" key="3">
    <source>
        <dbReference type="ARBA" id="ARBA00023125"/>
    </source>
</evidence>
<comment type="similarity">
    <text evidence="1">Belongs to the LysR transcriptional regulatory family.</text>
</comment>
<evidence type="ECO:0000256" key="2">
    <source>
        <dbReference type="ARBA" id="ARBA00023015"/>
    </source>
</evidence>
<dbReference type="SUPFAM" id="SSF46785">
    <property type="entry name" value="Winged helix' DNA-binding domain"/>
    <property type="match status" value="1"/>
</dbReference>
<evidence type="ECO:0000313" key="7">
    <source>
        <dbReference type="Proteomes" id="UP001499852"/>
    </source>
</evidence>
<dbReference type="InterPro" id="IPR005119">
    <property type="entry name" value="LysR_subst-bd"/>
</dbReference>
<accession>A0ABP9P6V2</accession>
<keyword evidence="3" id="KW-0238">DNA-binding</keyword>
<keyword evidence="4" id="KW-0804">Transcription</keyword>
<sequence length="305" mass="33941">MPQIMDLRHLRYFQAVAEELSFSQASRRLHIAQPALSRAVQDLESELGTRLIERDRRTVALTPAGAVLLHEAGLLLERFEESMRRVRRTATGEEGELRLGYIGPPTQGFLGRLLHDYRARYPKVSVHLEERTPERVWEMVAKGRLSVAITRPLPGQGERSLETLLLRKEPLGIVVPLDHPLADRESVTWKMLAQEPLIVLARREGVGLHDEILAACRAAGFTPRIAYSPSLMGTVLSYAEAGAGVGIATDSVAAVSMSPSLKYLSVTPERTVPLVLVWNPEEDPPPVQAFRELVGEWQAAGRLWE</sequence>
<dbReference type="PANTHER" id="PTHR30346:SF28">
    <property type="entry name" value="HTH-TYPE TRANSCRIPTIONAL REGULATOR CYNR"/>
    <property type="match status" value="1"/>
</dbReference>
<dbReference type="Gene3D" id="1.10.10.10">
    <property type="entry name" value="Winged helix-like DNA-binding domain superfamily/Winged helix DNA-binding domain"/>
    <property type="match status" value="1"/>
</dbReference>
<dbReference type="Pfam" id="PF00126">
    <property type="entry name" value="HTH_1"/>
    <property type="match status" value="1"/>
</dbReference>
<gene>
    <name evidence="6" type="ORF">GCM10023213_22570</name>
</gene>
<name>A0ABP9P6V2_9BACT</name>
<dbReference type="Pfam" id="PF03466">
    <property type="entry name" value="LysR_substrate"/>
    <property type="match status" value="1"/>
</dbReference>